<evidence type="ECO:0000256" key="2">
    <source>
        <dbReference type="ARBA" id="ARBA00022695"/>
    </source>
</evidence>
<dbReference type="Gene3D" id="3.40.50.620">
    <property type="entry name" value="HUPs"/>
    <property type="match status" value="1"/>
</dbReference>
<sequence>MGYILDLDTVVYISQDLRRRKKKIIYTHGSFDLFHSGHSYLFNKAKKLGDVLIVGVDSDEKVRKFKGERRPVNQHSLRAEMVNNHKDVDIVFSIEGLAENEEDYYVGLYKKLSPHIVVVGNSFGFRNNFRKKLANTEFVLIDLLPEHQISTTDIIQKVLDTHVEKSE</sequence>
<dbReference type="PANTHER" id="PTHR43793:SF1">
    <property type="entry name" value="FAD SYNTHASE"/>
    <property type="match status" value="1"/>
</dbReference>
<evidence type="ECO:0000256" key="1">
    <source>
        <dbReference type="ARBA" id="ARBA00022679"/>
    </source>
</evidence>
<evidence type="ECO:0000313" key="5">
    <source>
        <dbReference type="Proteomes" id="UP000714817"/>
    </source>
</evidence>
<evidence type="ECO:0000313" key="4">
    <source>
        <dbReference type="EMBL" id="MCA9301744.1"/>
    </source>
</evidence>
<accession>A0A955IVS5</accession>
<dbReference type="PANTHER" id="PTHR43793">
    <property type="entry name" value="FAD SYNTHASE"/>
    <property type="match status" value="1"/>
</dbReference>
<dbReference type="EMBL" id="JAGQNY010000001">
    <property type="protein sequence ID" value="MCA9301744.1"/>
    <property type="molecule type" value="Genomic_DNA"/>
</dbReference>
<dbReference type="AlphaFoldDB" id="A0A955IVS5"/>
<dbReference type="NCBIfam" id="TIGR00125">
    <property type="entry name" value="cyt_tran_rel"/>
    <property type="match status" value="1"/>
</dbReference>
<gene>
    <name evidence="4" type="ORF">KDA10_00025</name>
</gene>
<keyword evidence="1" id="KW-0808">Transferase</keyword>
<comment type="caution">
    <text evidence="4">The sequence shown here is derived from an EMBL/GenBank/DDBJ whole genome shotgun (WGS) entry which is preliminary data.</text>
</comment>
<dbReference type="Pfam" id="PF01467">
    <property type="entry name" value="CTP_transf_like"/>
    <property type="match status" value="1"/>
</dbReference>
<name>A0A955IVS5_UNCKA</name>
<feature type="domain" description="Cytidyltransferase-like" evidence="3">
    <location>
        <begin position="27"/>
        <end position="156"/>
    </location>
</feature>
<organism evidence="4 5">
    <name type="scientific">candidate division WWE3 bacterium</name>
    <dbReference type="NCBI Taxonomy" id="2053526"/>
    <lineage>
        <taxon>Bacteria</taxon>
        <taxon>Katanobacteria</taxon>
    </lineage>
</organism>
<dbReference type="InterPro" id="IPR004821">
    <property type="entry name" value="Cyt_trans-like"/>
</dbReference>
<reference evidence="4" key="1">
    <citation type="submission" date="2020-04" db="EMBL/GenBank/DDBJ databases">
        <authorList>
            <person name="Zhang T."/>
        </authorList>
    </citation>
    <scope>NUCLEOTIDE SEQUENCE</scope>
    <source>
        <strain evidence="4">HKST-UBA80</strain>
    </source>
</reference>
<dbReference type="InterPro" id="IPR050385">
    <property type="entry name" value="Archaeal_FAD_synthase"/>
</dbReference>
<protein>
    <submittedName>
        <fullName evidence="4">Adenylyltransferase/cytidyltransferase family protein</fullName>
    </submittedName>
</protein>
<proteinExistence type="predicted"/>
<reference evidence="4" key="2">
    <citation type="journal article" date="2021" name="Microbiome">
        <title>Successional dynamics and alternative stable states in a saline activated sludge microbial community over 9 years.</title>
        <authorList>
            <person name="Wang Y."/>
            <person name="Ye J."/>
            <person name="Ju F."/>
            <person name="Liu L."/>
            <person name="Boyd J.A."/>
            <person name="Deng Y."/>
            <person name="Parks D.H."/>
            <person name="Jiang X."/>
            <person name="Yin X."/>
            <person name="Woodcroft B.J."/>
            <person name="Tyson G.W."/>
            <person name="Hugenholtz P."/>
            <person name="Polz M.F."/>
            <person name="Zhang T."/>
        </authorList>
    </citation>
    <scope>NUCLEOTIDE SEQUENCE</scope>
    <source>
        <strain evidence="4">HKST-UBA80</strain>
    </source>
</reference>
<dbReference type="GO" id="GO:0016779">
    <property type="term" value="F:nucleotidyltransferase activity"/>
    <property type="evidence" value="ECO:0007669"/>
    <property type="project" value="UniProtKB-KW"/>
</dbReference>
<keyword evidence="2 4" id="KW-0548">Nucleotidyltransferase</keyword>
<evidence type="ECO:0000259" key="3">
    <source>
        <dbReference type="Pfam" id="PF01467"/>
    </source>
</evidence>
<dbReference type="InterPro" id="IPR014729">
    <property type="entry name" value="Rossmann-like_a/b/a_fold"/>
</dbReference>
<dbReference type="Proteomes" id="UP000714817">
    <property type="component" value="Unassembled WGS sequence"/>
</dbReference>
<dbReference type="SUPFAM" id="SSF52374">
    <property type="entry name" value="Nucleotidylyl transferase"/>
    <property type="match status" value="1"/>
</dbReference>